<organism evidence="5">
    <name type="scientific">hydrothermal vent metagenome</name>
    <dbReference type="NCBI Taxonomy" id="652676"/>
    <lineage>
        <taxon>unclassified sequences</taxon>
        <taxon>metagenomes</taxon>
        <taxon>ecological metagenomes</taxon>
    </lineage>
</organism>
<evidence type="ECO:0000313" key="5">
    <source>
        <dbReference type="EMBL" id="VAW98565.1"/>
    </source>
</evidence>
<evidence type="ECO:0000256" key="2">
    <source>
        <dbReference type="ARBA" id="ARBA00022679"/>
    </source>
</evidence>
<dbReference type="GO" id="GO:0008168">
    <property type="term" value="F:methyltransferase activity"/>
    <property type="evidence" value="ECO:0007669"/>
    <property type="project" value="UniProtKB-KW"/>
</dbReference>
<evidence type="ECO:0000256" key="3">
    <source>
        <dbReference type="ARBA" id="ARBA00022691"/>
    </source>
</evidence>
<protein>
    <submittedName>
        <fullName evidence="5">SAM-dependent methyltransferase</fullName>
    </submittedName>
</protein>
<keyword evidence="2 5" id="KW-0808">Transferase</keyword>
<dbReference type="EMBL" id="UOFV01000145">
    <property type="protein sequence ID" value="VAW98565.1"/>
    <property type="molecule type" value="Genomic_DNA"/>
</dbReference>
<dbReference type="InterPro" id="IPR029063">
    <property type="entry name" value="SAM-dependent_MTases_sf"/>
</dbReference>
<gene>
    <name evidence="5" type="ORF">MNBD_GAMMA19-989</name>
</gene>
<dbReference type="AlphaFoldDB" id="A0A3B0ZY95"/>
<dbReference type="CDD" id="cd02440">
    <property type="entry name" value="AdoMet_MTases"/>
    <property type="match status" value="1"/>
</dbReference>
<proteinExistence type="predicted"/>
<dbReference type="GO" id="GO:0032259">
    <property type="term" value="P:methylation"/>
    <property type="evidence" value="ECO:0007669"/>
    <property type="project" value="UniProtKB-KW"/>
</dbReference>
<dbReference type="Pfam" id="PF13649">
    <property type="entry name" value="Methyltransf_25"/>
    <property type="match status" value="1"/>
</dbReference>
<keyword evidence="3" id="KW-0949">S-adenosyl-L-methionine</keyword>
<dbReference type="InterPro" id="IPR041698">
    <property type="entry name" value="Methyltransf_25"/>
</dbReference>
<sequence length="216" mass="24237">MSHRFDVTQNIWEDLYKGGHKLSYPNDVFVRITHRLLDSSIHPRVLDYGCGSGENLLHLARRGFQMTGADISDSALETTRHRLQEADLNADLSLINGATLPFEDASFDVIVAWQVLTYNDWDSLPVILAELDRVLCPGGIFIATMSAPGDFMEQNGKPLHNGLYELQSRGQEGALIMIVQEAQLPDCFPGKAIKTGWFAHEFDGIPSHHWIISYEK</sequence>
<evidence type="ECO:0000256" key="1">
    <source>
        <dbReference type="ARBA" id="ARBA00022603"/>
    </source>
</evidence>
<accession>A0A3B0ZY95</accession>
<dbReference type="PANTHER" id="PTHR43464:SF19">
    <property type="entry name" value="UBIQUINONE BIOSYNTHESIS O-METHYLTRANSFERASE, MITOCHONDRIAL"/>
    <property type="match status" value="1"/>
</dbReference>
<name>A0A3B0ZY95_9ZZZZ</name>
<feature type="domain" description="Methyltransferase" evidence="4">
    <location>
        <begin position="45"/>
        <end position="139"/>
    </location>
</feature>
<evidence type="ECO:0000259" key="4">
    <source>
        <dbReference type="Pfam" id="PF13649"/>
    </source>
</evidence>
<reference evidence="5" key="1">
    <citation type="submission" date="2018-06" db="EMBL/GenBank/DDBJ databases">
        <authorList>
            <person name="Zhirakovskaya E."/>
        </authorList>
    </citation>
    <scope>NUCLEOTIDE SEQUENCE</scope>
</reference>
<dbReference type="SUPFAM" id="SSF53335">
    <property type="entry name" value="S-adenosyl-L-methionine-dependent methyltransferases"/>
    <property type="match status" value="1"/>
</dbReference>
<dbReference type="PANTHER" id="PTHR43464">
    <property type="entry name" value="METHYLTRANSFERASE"/>
    <property type="match status" value="1"/>
</dbReference>
<keyword evidence="1 5" id="KW-0489">Methyltransferase</keyword>
<dbReference type="Gene3D" id="3.40.50.150">
    <property type="entry name" value="Vaccinia Virus protein VP39"/>
    <property type="match status" value="1"/>
</dbReference>